<name>A0A6C0JA63_9ZZZZ</name>
<dbReference type="AlphaFoldDB" id="A0A6C0JA63"/>
<sequence>MKILLSILIILIVILLLTNNNNKIEQPTIIINQQEEQPIADPQETNSLDRIFNPVRFPYKTVPYFNEGIYPNMMLPSNVIGCGGRGIPCLGGTQIPIRNSLPSLNISESSIVPVNIRTRGPRGVPQQVGSISRILSNHNEIYPLFGRKKFPNDTKWDYYTILDNGVKIPVIRKQNNFEVGENDNITLKGKMGVYSVSLYDDDFPQYIPY</sequence>
<protein>
    <submittedName>
        <fullName evidence="1">Uncharacterized protein</fullName>
    </submittedName>
</protein>
<dbReference type="InterPro" id="IPR043929">
    <property type="entry name" value="DUF5755"/>
</dbReference>
<dbReference type="EMBL" id="MN740346">
    <property type="protein sequence ID" value="QHU01691.1"/>
    <property type="molecule type" value="Genomic_DNA"/>
</dbReference>
<proteinExistence type="predicted"/>
<dbReference type="Pfam" id="PF19059">
    <property type="entry name" value="DUF5755"/>
    <property type="match status" value="1"/>
</dbReference>
<organism evidence="1">
    <name type="scientific">viral metagenome</name>
    <dbReference type="NCBI Taxonomy" id="1070528"/>
    <lineage>
        <taxon>unclassified sequences</taxon>
        <taxon>metagenomes</taxon>
        <taxon>organismal metagenomes</taxon>
    </lineage>
</organism>
<accession>A0A6C0JA63</accession>
<reference evidence="1" key="1">
    <citation type="journal article" date="2020" name="Nature">
        <title>Giant virus diversity and host interactions through global metagenomics.</title>
        <authorList>
            <person name="Schulz F."/>
            <person name="Roux S."/>
            <person name="Paez-Espino D."/>
            <person name="Jungbluth S."/>
            <person name="Walsh D.A."/>
            <person name="Denef V.J."/>
            <person name="McMahon K.D."/>
            <person name="Konstantinidis K.T."/>
            <person name="Eloe-Fadrosh E.A."/>
            <person name="Kyrpides N.C."/>
            <person name="Woyke T."/>
        </authorList>
    </citation>
    <scope>NUCLEOTIDE SEQUENCE</scope>
    <source>
        <strain evidence="1">GVMAG-M-3300025874-2</strain>
    </source>
</reference>
<evidence type="ECO:0000313" key="1">
    <source>
        <dbReference type="EMBL" id="QHU01691.1"/>
    </source>
</evidence>